<dbReference type="GO" id="GO:0035336">
    <property type="term" value="P:long-chain fatty-acyl-CoA metabolic process"/>
    <property type="evidence" value="ECO:0007669"/>
    <property type="project" value="TreeGrafter"/>
</dbReference>
<dbReference type="InterPro" id="IPR036291">
    <property type="entry name" value="NAD(P)-bd_dom_sf"/>
</dbReference>
<reference evidence="3" key="1">
    <citation type="journal article" date="2023" name="G3 (Bethesda)">
        <title>Whole genome assemblies of Zophobas morio and Tenebrio molitor.</title>
        <authorList>
            <person name="Kaur S."/>
            <person name="Stinson S.A."/>
            <person name="diCenzo G.C."/>
        </authorList>
    </citation>
    <scope>NUCLEOTIDE SEQUENCE</scope>
    <source>
        <strain evidence="3">QUZm001</strain>
    </source>
</reference>
<dbReference type="Gene3D" id="3.40.50.720">
    <property type="entry name" value="NAD(P)-binding Rossmann-like Domain"/>
    <property type="match status" value="1"/>
</dbReference>
<dbReference type="EMBL" id="JALNTZ010000009">
    <property type="protein sequence ID" value="KAJ3641734.1"/>
    <property type="molecule type" value="Genomic_DNA"/>
</dbReference>
<keyword evidence="1" id="KW-0521">NADP</keyword>
<keyword evidence="1" id="KW-0443">Lipid metabolism</keyword>
<dbReference type="AlphaFoldDB" id="A0AA38HQF4"/>
<comment type="function">
    <text evidence="1">Catalyzes the reduction of fatty acyl-CoA to fatty alcohols.</text>
</comment>
<comment type="caution">
    <text evidence="3">The sequence shown here is derived from an EMBL/GenBank/DDBJ whole genome shotgun (WGS) entry which is preliminary data.</text>
</comment>
<dbReference type="EC" id="1.2.1.84" evidence="1"/>
<keyword evidence="1" id="KW-0560">Oxidoreductase</keyword>
<dbReference type="Pfam" id="PF07993">
    <property type="entry name" value="NAD_binding_4"/>
    <property type="match status" value="1"/>
</dbReference>
<dbReference type="Proteomes" id="UP001168821">
    <property type="component" value="Unassembled WGS sequence"/>
</dbReference>
<dbReference type="PANTHER" id="PTHR11011:SF60">
    <property type="entry name" value="FATTY ACYL-COA REDUCTASE-RELATED"/>
    <property type="match status" value="1"/>
</dbReference>
<gene>
    <name evidence="3" type="ORF">Zmor_028215</name>
</gene>
<accession>A0AA38HQF4</accession>
<evidence type="ECO:0000259" key="2">
    <source>
        <dbReference type="Pfam" id="PF07993"/>
    </source>
</evidence>
<protein>
    <recommendedName>
        <fullName evidence="1">Fatty acyl-CoA reductase</fullName>
        <ecNumber evidence="1">1.2.1.84</ecNumber>
    </recommendedName>
</protein>
<evidence type="ECO:0000313" key="3">
    <source>
        <dbReference type="EMBL" id="KAJ3641734.1"/>
    </source>
</evidence>
<dbReference type="GO" id="GO:0102965">
    <property type="term" value="F:alcohol-forming long-chain fatty acyl-CoA reductase activity"/>
    <property type="evidence" value="ECO:0007669"/>
    <property type="project" value="UniProtKB-EC"/>
</dbReference>
<dbReference type="InterPro" id="IPR013120">
    <property type="entry name" value="FAR_NAD-bd"/>
</dbReference>
<feature type="domain" description="Thioester reductase (TE)" evidence="2">
    <location>
        <begin position="6"/>
        <end position="264"/>
    </location>
</feature>
<dbReference type="PANTHER" id="PTHR11011">
    <property type="entry name" value="MALE STERILITY PROTEIN 2-RELATED"/>
    <property type="match status" value="1"/>
</dbReference>
<comment type="similarity">
    <text evidence="1">Belongs to the fatty acyl-CoA reductase family.</text>
</comment>
<dbReference type="GO" id="GO:0005777">
    <property type="term" value="C:peroxisome"/>
    <property type="evidence" value="ECO:0007669"/>
    <property type="project" value="TreeGrafter"/>
</dbReference>
<evidence type="ECO:0000256" key="1">
    <source>
        <dbReference type="RuleBase" id="RU363097"/>
    </source>
</evidence>
<dbReference type="GO" id="GO:0080019">
    <property type="term" value="F:alcohol-forming very long-chain fatty acyl-CoA reductase activity"/>
    <property type="evidence" value="ECO:0007669"/>
    <property type="project" value="InterPro"/>
</dbReference>
<sequence length="286" mass="32116">MSDNRNGLVGKRILEKLLRTCWDLKKIYLLMRPKKGKSPKQRFSDLFTNPCFESIKGKNFKSKILLISGDCNQPSLGLNSEDVDILKKETTCIFHIAANVNFLQTIKEASYIVSCTKEMIKLAKEMENLKVFVYVSTAYSNCWNSHIRDEIYQPPITAQAFLDLVNSCDEYDLRNTLLPYLNKWPNNYLVSKCLSEDLIKSSAIGIPTAIVRPAIVTNTIGEPIPGYIDNYHDFIGLVVGGYMGVIQTLYVKKEVQMNLVPTNMGAGSGVQGGTLAPPWLSIKYTL</sequence>
<dbReference type="SUPFAM" id="SSF51735">
    <property type="entry name" value="NAD(P)-binding Rossmann-fold domains"/>
    <property type="match status" value="1"/>
</dbReference>
<evidence type="ECO:0000313" key="4">
    <source>
        <dbReference type="Proteomes" id="UP001168821"/>
    </source>
</evidence>
<keyword evidence="4" id="KW-1185">Reference proteome</keyword>
<comment type="catalytic activity">
    <reaction evidence="1">
        <text>a long-chain fatty acyl-CoA + 2 NADPH + 2 H(+) = a long-chain primary fatty alcohol + 2 NADP(+) + CoA</text>
        <dbReference type="Rhea" id="RHEA:52716"/>
        <dbReference type="ChEBI" id="CHEBI:15378"/>
        <dbReference type="ChEBI" id="CHEBI:57287"/>
        <dbReference type="ChEBI" id="CHEBI:57783"/>
        <dbReference type="ChEBI" id="CHEBI:58349"/>
        <dbReference type="ChEBI" id="CHEBI:77396"/>
        <dbReference type="ChEBI" id="CHEBI:83139"/>
        <dbReference type="EC" id="1.2.1.84"/>
    </reaction>
</comment>
<proteinExistence type="inferred from homology"/>
<keyword evidence="1" id="KW-0444">Lipid biosynthesis</keyword>
<organism evidence="3 4">
    <name type="scientific">Zophobas morio</name>
    <dbReference type="NCBI Taxonomy" id="2755281"/>
    <lineage>
        <taxon>Eukaryota</taxon>
        <taxon>Metazoa</taxon>
        <taxon>Ecdysozoa</taxon>
        <taxon>Arthropoda</taxon>
        <taxon>Hexapoda</taxon>
        <taxon>Insecta</taxon>
        <taxon>Pterygota</taxon>
        <taxon>Neoptera</taxon>
        <taxon>Endopterygota</taxon>
        <taxon>Coleoptera</taxon>
        <taxon>Polyphaga</taxon>
        <taxon>Cucujiformia</taxon>
        <taxon>Tenebrionidae</taxon>
        <taxon>Zophobas</taxon>
    </lineage>
</organism>
<dbReference type="InterPro" id="IPR026055">
    <property type="entry name" value="FAR"/>
</dbReference>
<name>A0AA38HQF4_9CUCU</name>